<feature type="compositionally biased region" description="Basic and acidic residues" evidence="1">
    <location>
        <begin position="631"/>
        <end position="640"/>
    </location>
</feature>
<accession>A0A7J5XP40</accession>
<feature type="region of interest" description="Disordered" evidence="1">
    <location>
        <begin position="51"/>
        <end position="114"/>
    </location>
</feature>
<dbReference type="SUPFAM" id="SSF49785">
    <property type="entry name" value="Galactose-binding domain-like"/>
    <property type="match status" value="1"/>
</dbReference>
<name>A0A7J5XP40_DISMA</name>
<feature type="compositionally biased region" description="Acidic residues" evidence="1">
    <location>
        <begin position="97"/>
        <end position="106"/>
    </location>
</feature>
<feature type="region of interest" description="Disordered" evidence="1">
    <location>
        <begin position="658"/>
        <end position="679"/>
    </location>
</feature>
<reference evidence="3 4" key="1">
    <citation type="submission" date="2020-03" db="EMBL/GenBank/DDBJ databases">
        <title>Dissostichus mawsoni Genome sequencing and assembly.</title>
        <authorList>
            <person name="Park H."/>
        </authorList>
    </citation>
    <scope>NUCLEOTIDE SEQUENCE [LARGE SCALE GENOMIC DNA]</scope>
    <source>
        <strain evidence="3">DM0001</strain>
        <tissue evidence="3">Muscle</tissue>
    </source>
</reference>
<dbReference type="InterPro" id="IPR008979">
    <property type="entry name" value="Galactose-bd-like_sf"/>
</dbReference>
<gene>
    <name evidence="3" type="ORF">F7725_010664</name>
</gene>
<feature type="compositionally biased region" description="Polar residues" evidence="1">
    <location>
        <begin position="53"/>
        <end position="67"/>
    </location>
</feature>
<feature type="chain" id="PRO_5029506972" evidence="2">
    <location>
        <begin position="24"/>
        <end position="679"/>
    </location>
</feature>
<organism evidence="3 4">
    <name type="scientific">Dissostichus mawsoni</name>
    <name type="common">Antarctic cod</name>
    <dbReference type="NCBI Taxonomy" id="36200"/>
    <lineage>
        <taxon>Eukaryota</taxon>
        <taxon>Metazoa</taxon>
        <taxon>Chordata</taxon>
        <taxon>Craniata</taxon>
        <taxon>Vertebrata</taxon>
        <taxon>Euteleostomi</taxon>
        <taxon>Actinopterygii</taxon>
        <taxon>Neopterygii</taxon>
        <taxon>Teleostei</taxon>
        <taxon>Neoteleostei</taxon>
        <taxon>Acanthomorphata</taxon>
        <taxon>Eupercaria</taxon>
        <taxon>Perciformes</taxon>
        <taxon>Notothenioidei</taxon>
        <taxon>Nototheniidae</taxon>
        <taxon>Dissostichus</taxon>
    </lineage>
</organism>
<feature type="compositionally biased region" description="Basic and acidic residues" evidence="1">
    <location>
        <begin position="242"/>
        <end position="325"/>
    </location>
</feature>
<dbReference type="Proteomes" id="UP000518266">
    <property type="component" value="Unassembled WGS sequence"/>
</dbReference>
<keyword evidence="2" id="KW-0732">Signal</keyword>
<keyword evidence="4" id="KW-1185">Reference proteome</keyword>
<feature type="region of interest" description="Disordered" evidence="1">
    <location>
        <begin position="241"/>
        <end position="330"/>
    </location>
</feature>
<evidence type="ECO:0000313" key="3">
    <source>
        <dbReference type="EMBL" id="KAF3838896.1"/>
    </source>
</evidence>
<feature type="compositionally biased region" description="Polar residues" evidence="1">
    <location>
        <begin position="670"/>
        <end position="679"/>
    </location>
</feature>
<feature type="compositionally biased region" description="Basic residues" evidence="1">
    <location>
        <begin position="126"/>
        <end position="141"/>
    </location>
</feature>
<comment type="caution">
    <text evidence="3">The sequence shown here is derived from an EMBL/GenBank/DDBJ whole genome shotgun (WGS) entry which is preliminary data.</text>
</comment>
<feature type="compositionally biased region" description="Basic and acidic residues" evidence="1">
    <location>
        <begin position="84"/>
        <end position="96"/>
    </location>
</feature>
<dbReference type="Gene3D" id="2.60.120.260">
    <property type="entry name" value="Galactose-binding domain-like"/>
    <property type="match status" value="1"/>
</dbReference>
<evidence type="ECO:0000256" key="1">
    <source>
        <dbReference type="SAM" id="MobiDB-lite"/>
    </source>
</evidence>
<feature type="region of interest" description="Disordered" evidence="1">
    <location>
        <begin position="463"/>
        <end position="493"/>
    </location>
</feature>
<dbReference type="EMBL" id="JAAKFY010000022">
    <property type="protein sequence ID" value="KAF3838896.1"/>
    <property type="molecule type" value="Genomic_DNA"/>
</dbReference>
<feature type="signal peptide" evidence="2">
    <location>
        <begin position="1"/>
        <end position="23"/>
    </location>
</feature>
<feature type="region of interest" description="Disordered" evidence="1">
    <location>
        <begin position="126"/>
        <end position="151"/>
    </location>
</feature>
<sequence length="679" mass="77789">MAGALHFILLLLLHFGSFLLILTKPSEDTSTVSSTVESYATFPAAGRVLPAERSNNTEVPRSGFTTKPTERPPTITTNVTKEAGTAKERVSKKDAEKEEEEEEEGPLELAKKPKTILKNQIVPKKKPTVVKKSKPHVKHRASQSEEAVPQCPPLGLESLKVKDHQLRASSSRRRGLGPHRGRLNIQRTGISMMAAGVLSSEIRASGCSRRSQTDPWNLVYSYKVQFSNDTLVWRPAMNGTREGWEPRREESRKEEGNRGERSRGGEPRREESRREERGGEPRREESRREERGGETEERESRRGTEERGVEERGGEPRREKQEKLKNKQFKTGMESFETKRLNHNNRTTVAMEHQHQQQQQQRGVGCVRNTLVQFRPAAPRPPAETLTNRMEALKHRMVDRKTHAEDRKTHAEDREAAIRFVAQRMLGDRKEEEEEEEEDLCFNKLFTFINSLQDKQWENLRSQMREPRKQRQPNPHKRSRQMTATSDESRHSDTSDLESLHEFYCCCIPFVYKKLQSFPIRELLASSLLMLSSCCIQARVTSSEPYRETVLPLASKILETVALRANQLFERQRELEGSENVTVTEEQVAASALLVRKELQDAIKDFFDNPKKEEDGEDGEEGFSGFMSVKGRQERSKVTGSKDVEEMVQFLLDEAQGKKKDKTLDIQPPLSLSVNKRPQ</sequence>
<dbReference type="OrthoDB" id="8937156at2759"/>
<proteinExistence type="predicted"/>
<evidence type="ECO:0000313" key="4">
    <source>
        <dbReference type="Proteomes" id="UP000518266"/>
    </source>
</evidence>
<feature type="region of interest" description="Disordered" evidence="1">
    <location>
        <begin position="607"/>
        <end position="640"/>
    </location>
</feature>
<dbReference type="AlphaFoldDB" id="A0A7J5XP40"/>
<feature type="compositionally biased region" description="Basic residues" evidence="1">
    <location>
        <begin position="470"/>
        <end position="480"/>
    </location>
</feature>
<protein>
    <submittedName>
        <fullName evidence="3">Uncharacterized protein</fullName>
    </submittedName>
</protein>
<evidence type="ECO:0000256" key="2">
    <source>
        <dbReference type="SAM" id="SignalP"/>
    </source>
</evidence>